<dbReference type="NCBIfam" id="TIGR00254">
    <property type="entry name" value="GGDEF"/>
    <property type="match status" value="1"/>
</dbReference>
<organism evidence="5 6">
    <name type="scientific">Armatimonas rosea</name>
    <dbReference type="NCBI Taxonomy" id="685828"/>
    <lineage>
        <taxon>Bacteria</taxon>
        <taxon>Bacillati</taxon>
        <taxon>Armatimonadota</taxon>
        <taxon>Armatimonadia</taxon>
        <taxon>Armatimonadales</taxon>
        <taxon>Armatimonadaceae</taxon>
        <taxon>Armatimonas</taxon>
    </lineage>
</organism>
<dbReference type="InterPro" id="IPR001633">
    <property type="entry name" value="EAL_dom"/>
</dbReference>
<sequence>MAVQEKKRSSTKRPSPSPPPKKVEATDKLVRVSPFVLAPLVGLGLFLLFLLLRLPLVSKSLIPPAVLALGLGTGLALWQGQGQKAQRQVAEERLTHEQEKQGFQRREGYLKALVEVERLLLADSRGKALEDALPLLGEATRADRIYLSQCYSDQGELFSRLLAEWCGPGTTGQINNPARKDVPLSQSFPRWVQVLGDEGVVLGQVSSFPQEERRVLETQGIFTLFVLPINIDGDLWGYLALESRRQPREWSVEEQGYLKIATEAITGAQTRRNSEQNTLQQALHDPLTGLSNRRRLREQLELAIERAQKNHTSVVAVYMDLDRFKQINDTLGHAFGDRFLQFVVRRRLLTTIGQKDLLARVGGDEFVLIMCEENHADIVNGAAKMAESLLKALTEPILLEGQELVISTSIGISRYPTDAQDADTLVKNADVAMYRAKEEGRGDFRFFTPQMNRSTRERFELEADLRHDLTRVAPSENFTLFFQPQVDVGTGRMIGVESLVRWRHAKRGLVSPAKFVPIAEETGLVQPLGDFVLNAACAQAAAWAAMGCPLRVAVNLSAQQLRNRELPHQVGEVLAKHNLPAKFLELELTETALLVDTNGALVILNALKQMGIALSLDDFGAGYSSLSHLRQYPFTVVKVDRSFVKSIVGSVRDQMVVKALIQLAHDLGITVVAEGVETAPQCEILHQLGCRHFQGYLFSPPVDAEELSRRFLKPNLHERAA</sequence>
<name>A0A7W9W5H3_ARMRO</name>
<dbReference type="Pfam" id="PF01590">
    <property type="entry name" value="GAF"/>
    <property type="match status" value="1"/>
</dbReference>
<dbReference type="SMART" id="SM00267">
    <property type="entry name" value="GGDEF"/>
    <property type="match status" value="1"/>
</dbReference>
<dbReference type="PROSITE" id="PS50883">
    <property type="entry name" value="EAL"/>
    <property type="match status" value="1"/>
</dbReference>
<dbReference type="CDD" id="cd01948">
    <property type="entry name" value="EAL"/>
    <property type="match status" value="1"/>
</dbReference>
<accession>A0A7W9W5H3</accession>
<dbReference type="CDD" id="cd01949">
    <property type="entry name" value="GGDEF"/>
    <property type="match status" value="1"/>
</dbReference>
<dbReference type="PANTHER" id="PTHR44757:SF2">
    <property type="entry name" value="BIOFILM ARCHITECTURE MAINTENANCE PROTEIN MBAA"/>
    <property type="match status" value="1"/>
</dbReference>
<dbReference type="Pfam" id="PF00990">
    <property type="entry name" value="GGDEF"/>
    <property type="match status" value="1"/>
</dbReference>
<dbReference type="InterPro" id="IPR052155">
    <property type="entry name" value="Biofilm_reg_signaling"/>
</dbReference>
<dbReference type="InterPro" id="IPR043128">
    <property type="entry name" value="Rev_trsase/Diguanyl_cyclase"/>
</dbReference>
<dbReference type="PANTHER" id="PTHR44757">
    <property type="entry name" value="DIGUANYLATE CYCLASE DGCP"/>
    <property type="match status" value="1"/>
</dbReference>
<dbReference type="InterPro" id="IPR000160">
    <property type="entry name" value="GGDEF_dom"/>
</dbReference>
<evidence type="ECO:0000259" key="4">
    <source>
        <dbReference type="PROSITE" id="PS50887"/>
    </source>
</evidence>
<keyword evidence="2" id="KW-0812">Transmembrane</keyword>
<dbReference type="SUPFAM" id="SSF141868">
    <property type="entry name" value="EAL domain-like"/>
    <property type="match status" value="1"/>
</dbReference>
<dbReference type="FunFam" id="3.30.70.270:FF:000001">
    <property type="entry name" value="Diguanylate cyclase domain protein"/>
    <property type="match status" value="1"/>
</dbReference>
<dbReference type="SMART" id="SM00052">
    <property type="entry name" value="EAL"/>
    <property type="match status" value="1"/>
</dbReference>
<feature type="domain" description="GGDEF" evidence="4">
    <location>
        <begin position="312"/>
        <end position="449"/>
    </location>
</feature>
<dbReference type="EMBL" id="JACHGW010000001">
    <property type="protein sequence ID" value="MBB6049563.1"/>
    <property type="molecule type" value="Genomic_DNA"/>
</dbReference>
<reference evidence="5 6" key="1">
    <citation type="submission" date="2020-08" db="EMBL/GenBank/DDBJ databases">
        <title>Genomic Encyclopedia of Type Strains, Phase IV (KMG-IV): sequencing the most valuable type-strain genomes for metagenomic binning, comparative biology and taxonomic classification.</title>
        <authorList>
            <person name="Goeker M."/>
        </authorList>
    </citation>
    <scope>NUCLEOTIDE SEQUENCE [LARGE SCALE GENOMIC DNA]</scope>
    <source>
        <strain evidence="5 6">DSM 23562</strain>
    </source>
</reference>
<keyword evidence="2" id="KW-1133">Transmembrane helix</keyword>
<gene>
    <name evidence="5" type="ORF">HNQ39_001325</name>
</gene>
<dbReference type="InterPro" id="IPR029016">
    <property type="entry name" value="GAF-like_dom_sf"/>
</dbReference>
<evidence type="ECO:0000259" key="3">
    <source>
        <dbReference type="PROSITE" id="PS50883"/>
    </source>
</evidence>
<protein>
    <submittedName>
        <fullName evidence="5">Diguanylate cyclase (GGDEF)-like protein</fullName>
    </submittedName>
</protein>
<feature type="transmembrane region" description="Helical" evidence="2">
    <location>
        <begin position="35"/>
        <end position="54"/>
    </location>
</feature>
<evidence type="ECO:0000313" key="5">
    <source>
        <dbReference type="EMBL" id="MBB6049563.1"/>
    </source>
</evidence>
<dbReference type="InterPro" id="IPR029787">
    <property type="entry name" value="Nucleotide_cyclase"/>
</dbReference>
<dbReference type="RefSeq" id="WP_184193161.1">
    <property type="nucleotide sequence ID" value="NZ_JACHGW010000001.1"/>
</dbReference>
<dbReference type="SMART" id="SM00065">
    <property type="entry name" value="GAF"/>
    <property type="match status" value="1"/>
</dbReference>
<keyword evidence="6" id="KW-1185">Reference proteome</keyword>
<keyword evidence="2" id="KW-0472">Membrane</keyword>
<dbReference type="SUPFAM" id="SSF55781">
    <property type="entry name" value="GAF domain-like"/>
    <property type="match status" value="1"/>
</dbReference>
<dbReference type="Pfam" id="PF00563">
    <property type="entry name" value="EAL"/>
    <property type="match status" value="1"/>
</dbReference>
<feature type="region of interest" description="Disordered" evidence="1">
    <location>
        <begin position="1"/>
        <end position="24"/>
    </location>
</feature>
<proteinExistence type="predicted"/>
<dbReference type="PROSITE" id="PS50887">
    <property type="entry name" value="GGDEF"/>
    <property type="match status" value="1"/>
</dbReference>
<dbReference type="Gene3D" id="3.30.450.40">
    <property type="match status" value="1"/>
</dbReference>
<dbReference type="InterPro" id="IPR035919">
    <property type="entry name" value="EAL_sf"/>
</dbReference>
<dbReference type="SUPFAM" id="SSF55073">
    <property type="entry name" value="Nucleotide cyclase"/>
    <property type="match status" value="1"/>
</dbReference>
<evidence type="ECO:0000256" key="1">
    <source>
        <dbReference type="SAM" id="MobiDB-lite"/>
    </source>
</evidence>
<dbReference type="Gene3D" id="3.20.20.450">
    <property type="entry name" value="EAL domain"/>
    <property type="match status" value="1"/>
</dbReference>
<feature type="domain" description="EAL" evidence="3">
    <location>
        <begin position="458"/>
        <end position="715"/>
    </location>
</feature>
<comment type="caution">
    <text evidence="5">The sequence shown here is derived from an EMBL/GenBank/DDBJ whole genome shotgun (WGS) entry which is preliminary data.</text>
</comment>
<dbReference type="InterPro" id="IPR003018">
    <property type="entry name" value="GAF"/>
</dbReference>
<evidence type="ECO:0000313" key="6">
    <source>
        <dbReference type="Proteomes" id="UP000520814"/>
    </source>
</evidence>
<dbReference type="Proteomes" id="UP000520814">
    <property type="component" value="Unassembled WGS sequence"/>
</dbReference>
<dbReference type="AlphaFoldDB" id="A0A7W9W5H3"/>
<dbReference type="Gene3D" id="3.30.70.270">
    <property type="match status" value="1"/>
</dbReference>
<evidence type="ECO:0000256" key="2">
    <source>
        <dbReference type="SAM" id="Phobius"/>
    </source>
</evidence>